<keyword evidence="4" id="KW-0698">rRNA processing</keyword>
<keyword evidence="5" id="KW-0539">Nucleus</keyword>
<dbReference type="InterPro" id="IPR039411">
    <property type="entry name" value="NSA2_fam"/>
</dbReference>
<gene>
    <name evidence="6" type="primary">nsa2_0</name>
    <name evidence="6" type="ORF">g.28087</name>
</gene>
<dbReference type="Pfam" id="PF01201">
    <property type="entry name" value="Ribosomal_S8e"/>
    <property type="match status" value="1"/>
</dbReference>
<dbReference type="PANTHER" id="PTHR12642">
    <property type="entry name" value="RIBOSOME BIOGENESIS PROTEIN NSA2 HOMOLOG"/>
    <property type="match status" value="1"/>
</dbReference>
<comment type="similarity">
    <text evidence="2">Belongs to the eukaryotic ribosomal protein eS8 family. Ribosome biogenesis protein NSA2 subfamily.</text>
</comment>
<reference evidence="6" key="1">
    <citation type="journal article" date="2016" name="Gigascience">
        <title>De novo construction of an expanded transcriptome assembly for the western tarnished plant bug, Lygus hesperus.</title>
        <authorList>
            <person name="Tassone E.E."/>
            <person name="Geib S.M."/>
            <person name="Hall B."/>
            <person name="Fabrick J.A."/>
            <person name="Brent C.S."/>
            <person name="Hull J.J."/>
        </authorList>
    </citation>
    <scope>NUCLEOTIDE SEQUENCE</scope>
</reference>
<evidence type="ECO:0000313" key="6">
    <source>
        <dbReference type="EMBL" id="JAP97592.1"/>
    </source>
</evidence>
<dbReference type="GO" id="GO:0005730">
    <property type="term" value="C:nucleolus"/>
    <property type="evidence" value="ECO:0007669"/>
    <property type="project" value="UniProtKB-SubCell"/>
</dbReference>
<name>A0A146KM07_LYGHE</name>
<organism evidence="6">
    <name type="scientific">Lygus hesperus</name>
    <name type="common">Western plant bug</name>
    <dbReference type="NCBI Taxonomy" id="30085"/>
    <lineage>
        <taxon>Eukaryota</taxon>
        <taxon>Metazoa</taxon>
        <taxon>Ecdysozoa</taxon>
        <taxon>Arthropoda</taxon>
        <taxon>Hexapoda</taxon>
        <taxon>Insecta</taxon>
        <taxon>Pterygota</taxon>
        <taxon>Neoptera</taxon>
        <taxon>Paraneoptera</taxon>
        <taxon>Hemiptera</taxon>
        <taxon>Heteroptera</taxon>
        <taxon>Panheteroptera</taxon>
        <taxon>Cimicomorpha</taxon>
        <taxon>Miridae</taxon>
        <taxon>Mirini</taxon>
        <taxon>Lygus</taxon>
    </lineage>
</organism>
<accession>A0A146KM07</accession>
<keyword evidence="3" id="KW-0690">Ribosome biogenesis</keyword>
<dbReference type="GO" id="GO:0006364">
    <property type="term" value="P:rRNA processing"/>
    <property type="evidence" value="ECO:0007669"/>
    <property type="project" value="UniProtKB-KW"/>
</dbReference>
<evidence type="ECO:0000256" key="1">
    <source>
        <dbReference type="ARBA" id="ARBA00004604"/>
    </source>
</evidence>
<comment type="subcellular location">
    <subcellularLocation>
        <location evidence="1">Nucleus</location>
        <location evidence="1">Nucleolus</location>
    </subcellularLocation>
</comment>
<dbReference type="EMBL" id="GDHC01021036">
    <property type="protein sequence ID" value="JAP97592.1"/>
    <property type="molecule type" value="Transcribed_RNA"/>
</dbReference>
<dbReference type="InterPro" id="IPR022309">
    <property type="entry name" value="Ribosomal_Se8/biogenesis_NSA2"/>
</dbReference>
<sequence length="226" mass="26420">MAQTLTGIHAKRFSKKRYAEKATMKKTLAAHDERDAVQRKSVDVEKGAIPTFLLDRDENVRSKVLSNTIKQKRKEKAGKWDVPITKVQPLPESEIFKPLITGKKKKKSWKRIITKVTFVGDGFTRKPPKYERFIRPRALRFRKAHVTHPELKATFCLDILGVKKNPQSPFYTQLGIMTKGTFVYQFFFCSLYLFPTPTHTYDEKNINQLSFYRHNVEEMYSILTQM</sequence>
<protein>
    <submittedName>
        <fullName evidence="6">Ribosome biogenesis protein NSA2</fullName>
    </submittedName>
</protein>
<evidence type="ECO:0000256" key="4">
    <source>
        <dbReference type="ARBA" id="ARBA00022552"/>
    </source>
</evidence>
<evidence type="ECO:0000256" key="5">
    <source>
        <dbReference type="ARBA" id="ARBA00023242"/>
    </source>
</evidence>
<proteinExistence type="inferred from homology"/>
<evidence type="ECO:0000256" key="2">
    <source>
        <dbReference type="ARBA" id="ARBA00005424"/>
    </source>
</evidence>
<evidence type="ECO:0000256" key="3">
    <source>
        <dbReference type="ARBA" id="ARBA00022517"/>
    </source>
</evidence>
<dbReference type="Gene3D" id="2.40.10.310">
    <property type="match status" value="1"/>
</dbReference>
<dbReference type="AlphaFoldDB" id="A0A146KM07"/>